<proteinExistence type="predicted"/>
<evidence type="ECO:0000313" key="1">
    <source>
        <dbReference type="EMBL" id="CAN0495349.1"/>
    </source>
</evidence>
<dbReference type="EMBL" id="OX596117">
    <property type="protein sequence ID" value="CAN0495349.1"/>
    <property type="molecule type" value="Genomic_DNA"/>
</dbReference>
<protein>
    <submittedName>
        <fullName evidence="1">Uncharacterized protein</fullName>
    </submittedName>
</protein>
<gene>
    <name evidence="1" type="ORF">MRATA1EN22A_LOCUS21952</name>
</gene>
<sequence>MAAEGQSVRVAAGRWVESCPSPWTVLRKGERGEDAEALRGRPGAEPGEGPLRTAQWGPVASPSELRSGRLSSSTQRPGGQHDKDR</sequence>
<accession>A0AC59ZSC0</accession>
<reference evidence="1" key="2">
    <citation type="submission" date="2025-03" db="EMBL/GenBank/DDBJ databases">
        <authorList>
            <consortium name="ELIXIR-Norway"/>
            <consortium name="Elixir Norway"/>
        </authorList>
    </citation>
    <scope>NUCLEOTIDE SEQUENCE</scope>
</reference>
<organism evidence="1 2">
    <name type="scientific">Rangifer tarandus platyrhynchus</name>
    <name type="common">Svalbard reindeer</name>
    <dbReference type="NCBI Taxonomy" id="3082113"/>
    <lineage>
        <taxon>Eukaryota</taxon>
        <taxon>Metazoa</taxon>
        <taxon>Chordata</taxon>
        <taxon>Craniata</taxon>
        <taxon>Vertebrata</taxon>
        <taxon>Euteleostomi</taxon>
        <taxon>Mammalia</taxon>
        <taxon>Eutheria</taxon>
        <taxon>Laurasiatheria</taxon>
        <taxon>Artiodactyla</taxon>
        <taxon>Ruminantia</taxon>
        <taxon>Pecora</taxon>
        <taxon>Cervidae</taxon>
        <taxon>Odocoileinae</taxon>
        <taxon>Rangifer</taxon>
    </lineage>
</organism>
<dbReference type="Proteomes" id="UP001162501">
    <property type="component" value="Chromosome 33"/>
</dbReference>
<name>A0AC59ZSC0_RANTA</name>
<reference evidence="1" key="1">
    <citation type="submission" date="2023-05" db="EMBL/GenBank/DDBJ databases">
        <authorList>
            <consortium name="ELIXIR-Norway"/>
        </authorList>
    </citation>
    <scope>NUCLEOTIDE SEQUENCE</scope>
</reference>
<evidence type="ECO:0000313" key="2">
    <source>
        <dbReference type="Proteomes" id="UP001162501"/>
    </source>
</evidence>